<dbReference type="InterPro" id="IPR051015">
    <property type="entry name" value="EvgA-like"/>
</dbReference>
<dbReference type="PROSITE" id="PS50043">
    <property type="entry name" value="HTH_LUXR_2"/>
    <property type="match status" value="1"/>
</dbReference>
<keyword evidence="1 3" id="KW-0597">Phosphoprotein</keyword>
<dbReference type="CDD" id="cd06170">
    <property type="entry name" value="LuxR_C_like"/>
    <property type="match status" value="1"/>
</dbReference>
<name>A0ABP8L877_9BURK</name>
<keyword evidence="2" id="KW-0238">DNA-binding</keyword>
<dbReference type="InterPro" id="IPR016032">
    <property type="entry name" value="Sig_transdc_resp-reg_C-effctor"/>
</dbReference>
<evidence type="ECO:0000256" key="1">
    <source>
        <dbReference type="ARBA" id="ARBA00022553"/>
    </source>
</evidence>
<evidence type="ECO:0000256" key="3">
    <source>
        <dbReference type="PROSITE-ProRule" id="PRU00169"/>
    </source>
</evidence>
<dbReference type="PANTHER" id="PTHR45566">
    <property type="entry name" value="HTH-TYPE TRANSCRIPTIONAL REGULATOR YHJB-RELATED"/>
    <property type="match status" value="1"/>
</dbReference>
<dbReference type="InterPro" id="IPR000792">
    <property type="entry name" value="Tscrpt_reg_LuxR_C"/>
</dbReference>
<dbReference type="SMART" id="SM00448">
    <property type="entry name" value="REC"/>
    <property type="match status" value="1"/>
</dbReference>
<protein>
    <submittedName>
        <fullName evidence="6">Response regulator transcription factor</fullName>
    </submittedName>
</protein>
<dbReference type="Proteomes" id="UP001501788">
    <property type="component" value="Unassembled WGS sequence"/>
</dbReference>
<reference evidence="7" key="1">
    <citation type="journal article" date="2019" name="Int. J. Syst. Evol. Microbiol.">
        <title>The Global Catalogue of Microorganisms (GCM) 10K type strain sequencing project: providing services to taxonomists for standard genome sequencing and annotation.</title>
        <authorList>
            <consortium name="The Broad Institute Genomics Platform"/>
            <consortium name="The Broad Institute Genome Sequencing Center for Infectious Disease"/>
            <person name="Wu L."/>
            <person name="Ma J."/>
        </authorList>
    </citation>
    <scope>NUCLEOTIDE SEQUENCE [LARGE SCALE GENOMIC DNA]</scope>
    <source>
        <strain evidence="7">JCM 31890</strain>
    </source>
</reference>
<dbReference type="InterPro" id="IPR001789">
    <property type="entry name" value="Sig_transdc_resp-reg_receiver"/>
</dbReference>
<dbReference type="PRINTS" id="PR00038">
    <property type="entry name" value="HTHLUXR"/>
</dbReference>
<dbReference type="CDD" id="cd17535">
    <property type="entry name" value="REC_NarL-like"/>
    <property type="match status" value="1"/>
</dbReference>
<accession>A0ABP8L877</accession>
<feature type="domain" description="HTH luxR-type" evidence="4">
    <location>
        <begin position="145"/>
        <end position="211"/>
    </location>
</feature>
<keyword evidence="7" id="KW-1185">Reference proteome</keyword>
<dbReference type="EMBL" id="BAABEX010000010">
    <property type="protein sequence ID" value="GAA4423578.1"/>
    <property type="molecule type" value="Genomic_DNA"/>
</dbReference>
<dbReference type="PROSITE" id="PS50110">
    <property type="entry name" value="RESPONSE_REGULATORY"/>
    <property type="match status" value="1"/>
</dbReference>
<dbReference type="SMART" id="SM00421">
    <property type="entry name" value="HTH_LUXR"/>
    <property type="match status" value="1"/>
</dbReference>
<feature type="modified residue" description="4-aspartylphosphate" evidence="3">
    <location>
        <position position="58"/>
    </location>
</feature>
<evidence type="ECO:0000259" key="4">
    <source>
        <dbReference type="PROSITE" id="PS50043"/>
    </source>
</evidence>
<evidence type="ECO:0000259" key="5">
    <source>
        <dbReference type="PROSITE" id="PS50110"/>
    </source>
</evidence>
<dbReference type="PANTHER" id="PTHR45566:SF2">
    <property type="entry name" value="NARL SUBFAMILY"/>
    <property type="match status" value="1"/>
</dbReference>
<dbReference type="InterPro" id="IPR011006">
    <property type="entry name" value="CheY-like_superfamily"/>
</dbReference>
<proteinExistence type="predicted"/>
<dbReference type="RefSeq" id="WP_345063069.1">
    <property type="nucleotide sequence ID" value="NZ_BAABEX010000010.1"/>
</dbReference>
<evidence type="ECO:0000313" key="7">
    <source>
        <dbReference type="Proteomes" id="UP001501788"/>
    </source>
</evidence>
<dbReference type="InterPro" id="IPR058245">
    <property type="entry name" value="NreC/VraR/RcsB-like_REC"/>
</dbReference>
<sequence length="219" mass="23618">MHPAPYALILDDHPLVARGMAEFLRALLPDTEVLALEGMACLETTLTQRGAPQLAIVDFWLADGAALSALQALRLHCPGTPVAVVSGDDDPQIVERARAAGARGFLHKQESPDTFATALQRLRAGESWFPASFAATAAPRARELPVTPQELGLSLRQGEVLARVLQGQPNKRIAQALDISEATVKEHVTGILQKLGVRTRVEAITHLRGRQLVLPNDAR</sequence>
<dbReference type="Gene3D" id="3.40.50.2300">
    <property type="match status" value="1"/>
</dbReference>
<feature type="domain" description="Response regulatory" evidence="5">
    <location>
        <begin position="6"/>
        <end position="123"/>
    </location>
</feature>
<dbReference type="SUPFAM" id="SSF52172">
    <property type="entry name" value="CheY-like"/>
    <property type="match status" value="1"/>
</dbReference>
<evidence type="ECO:0000256" key="2">
    <source>
        <dbReference type="ARBA" id="ARBA00023125"/>
    </source>
</evidence>
<evidence type="ECO:0000313" key="6">
    <source>
        <dbReference type="EMBL" id="GAA4423578.1"/>
    </source>
</evidence>
<dbReference type="Pfam" id="PF00072">
    <property type="entry name" value="Response_reg"/>
    <property type="match status" value="1"/>
</dbReference>
<gene>
    <name evidence="6" type="ORF">GCM10023090_15920</name>
</gene>
<organism evidence="6 7">
    <name type="scientific">Acidovorax lacteus</name>
    <dbReference type="NCBI Taxonomy" id="1924988"/>
    <lineage>
        <taxon>Bacteria</taxon>
        <taxon>Pseudomonadati</taxon>
        <taxon>Pseudomonadota</taxon>
        <taxon>Betaproteobacteria</taxon>
        <taxon>Burkholderiales</taxon>
        <taxon>Comamonadaceae</taxon>
        <taxon>Acidovorax</taxon>
    </lineage>
</organism>
<dbReference type="Pfam" id="PF00196">
    <property type="entry name" value="GerE"/>
    <property type="match status" value="1"/>
</dbReference>
<dbReference type="SUPFAM" id="SSF46894">
    <property type="entry name" value="C-terminal effector domain of the bipartite response regulators"/>
    <property type="match status" value="1"/>
</dbReference>
<comment type="caution">
    <text evidence="6">The sequence shown here is derived from an EMBL/GenBank/DDBJ whole genome shotgun (WGS) entry which is preliminary data.</text>
</comment>